<dbReference type="Proteomes" id="UP001198571">
    <property type="component" value="Unassembled WGS sequence"/>
</dbReference>
<dbReference type="InterPro" id="IPR002048">
    <property type="entry name" value="EF_hand_dom"/>
</dbReference>
<protein>
    <recommendedName>
        <fullName evidence="3">EF-hand domain-containing protein</fullName>
    </recommendedName>
</protein>
<comment type="caution">
    <text evidence="4">The sequence shown here is derived from an EMBL/GenBank/DDBJ whole genome shotgun (WGS) entry which is preliminary data.</text>
</comment>
<dbReference type="PROSITE" id="PS00018">
    <property type="entry name" value="EF_HAND_1"/>
    <property type="match status" value="1"/>
</dbReference>
<dbReference type="RefSeq" id="WP_226936198.1">
    <property type="nucleotide sequence ID" value="NZ_JACDXX010000011.1"/>
</dbReference>
<dbReference type="EMBL" id="JACDXX010000011">
    <property type="protein sequence ID" value="MCB5410900.1"/>
    <property type="molecule type" value="Genomic_DNA"/>
</dbReference>
<name>A0ABS8CPY9_9RHOB</name>
<evidence type="ECO:0000256" key="2">
    <source>
        <dbReference type="SAM" id="SignalP"/>
    </source>
</evidence>
<evidence type="ECO:0000259" key="3">
    <source>
        <dbReference type="Pfam" id="PF13202"/>
    </source>
</evidence>
<dbReference type="InterPro" id="IPR018247">
    <property type="entry name" value="EF_Hand_1_Ca_BS"/>
</dbReference>
<keyword evidence="5" id="KW-1185">Reference proteome</keyword>
<dbReference type="InterPro" id="IPR011992">
    <property type="entry name" value="EF-hand-dom_pair"/>
</dbReference>
<dbReference type="Pfam" id="PF13202">
    <property type="entry name" value="EF-hand_5"/>
    <property type="match status" value="2"/>
</dbReference>
<evidence type="ECO:0000313" key="4">
    <source>
        <dbReference type="EMBL" id="MCB5410900.1"/>
    </source>
</evidence>
<feature type="domain" description="EF-hand" evidence="3">
    <location>
        <begin position="75"/>
        <end position="90"/>
    </location>
</feature>
<accession>A0ABS8CPY9</accession>
<feature type="domain" description="EF-hand" evidence="3">
    <location>
        <begin position="151"/>
        <end position="166"/>
    </location>
</feature>
<feature type="signal peptide" evidence="2">
    <location>
        <begin position="1"/>
        <end position="25"/>
    </location>
</feature>
<organism evidence="4 5">
    <name type="scientific">Pseudogemmobacter faecipullorum</name>
    <dbReference type="NCBI Taxonomy" id="2755041"/>
    <lineage>
        <taxon>Bacteria</taxon>
        <taxon>Pseudomonadati</taxon>
        <taxon>Pseudomonadota</taxon>
        <taxon>Alphaproteobacteria</taxon>
        <taxon>Rhodobacterales</taxon>
        <taxon>Paracoccaceae</taxon>
        <taxon>Pseudogemmobacter</taxon>
    </lineage>
</organism>
<feature type="chain" id="PRO_5045325298" description="EF-hand domain-containing protein" evidence="2">
    <location>
        <begin position="26"/>
        <end position="217"/>
    </location>
</feature>
<proteinExistence type="predicted"/>
<dbReference type="Gene3D" id="1.10.238.10">
    <property type="entry name" value="EF-hand"/>
    <property type="match status" value="2"/>
</dbReference>
<gene>
    <name evidence="4" type="ORF">H0485_12930</name>
</gene>
<dbReference type="SUPFAM" id="SSF47473">
    <property type="entry name" value="EF-hand"/>
    <property type="match status" value="1"/>
</dbReference>
<sequence length="217" mass="23124">MASLSKVLPLLSASLLVLTAPLALAQASGGEASETAKETADRLLTEGLVPGVQNEIREEGRPGVAGGHSQAAFIAAYDADGDGRVSLDELIMRRTTRLQAADTDGDGFYNEAEYVAEYAGRQRQQYADQGKDYVETDKRVTEGLKQAGVRFNLLDRDRDGLLSLEEDLTSARKTFARNDTDGDGFVTAADPKPQREGDDDAASDAADAGKNPEKAAD</sequence>
<evidence type="ECO:0000313" key="5">
    <source>
        <dbReference type="Proteomes" id="UP001198571"/>
    </source>
</evidence>
<reference evidence="4 5" key="1">
    <citation type="submission" date="2020-07" db="EMBL/GenBank/DDBJ databases">
        <title>Pseudogemmobacter sp. nov., isolated from poultry manure in Taiwan.</title>
        <authorList>
            <person name="Lin S.-Y."/>
            <person name="Tang Y.-S."/>
            <person name="Young C.-C."/>
        </authorList>
    </citation>
    <scope>NUCLEOTIDE SEQUENCE [LARGE SCALE GENOMIC DNA]</scope>
    <source>
        <strain evidence="4 5">CC-YST710</strain>
    </source>
</reference>
<evidence type="ECO:0000256" key="1">
    <source>
        <dbReference type="SAM" id="MobiDB-lite"/>
    </source>
</evidence>
<feature type="region of interest" description="Disordered" evidence="1">
    <location>
        <begin position="172"/>
        <end position="217"/>
    </location>
</feature>
<keyword evidence="2" id="KW-0732">Signal</keyword>